<reference evidence="2 3" key="1">
    <citation type="submission" date="2019-10" db="EMBL/GenBank/DDBJ databases">
        <title>Assembly and Annotation for the nematode Trichostrongylus colubriformis.</title>
        <authorList>
            <person name="Martin J."/>
        </authorList>
    </citation>
    <scope>NUCLEOTIDE SEQUENCE [LARGE SCALE GENOMIC DNA]</scope>
    <source>
        <strain evidence="2">G859</strain>
        <tissue evidence="2">Whole worm</tissue>
    </source>
</reference>
<gene>
    <name evidence="2" type="ORF">GCK32_019754</name>
</gene>
<keyword evidence="1" id="KW-0812">Transmembrane</keyword>
<dbReference type="Proteomes" id="UP001331761">
    <property type="component" value="Unassembled WGS sequence"/>
</dbReference>
<evidence type="ECO:0000313" key="2">
    <source>
        <dbReference type="EMBL" id="KAK5986430.1"/>
    </source>
</evidence>
<proteinExistence type="predicted"/>
<feature type="non-terminal residue" evidence="2">
    <location>
        <position position="118"/>
    </location>
</feature>
<protein>
    <recommendedName>
        <fullName evidence="4">7TM GPCR serpentine receptor class x (Srx) domain-containing protein</fullName>
    </recommendedName>
</protein>
<dbReference type="AlphaFoldDB" id="A0AAN8FXZ1"/>
<evidence type="ECO:0000313" key="3">
    <source>
        <dbReference type="Proteomes" id="UP001331761"/>
    </source>
</evidence>
<feature type="transmembrane region" description="Helical" evidence="1">
    <location>
        <begin position="72"/>
        <end position="98"/>
    </location>
</feature>
<keyword evidence="3" id="KW-1185">Reference proteome</keyword>
<accession>A0AAN8FXZ1</accession>
<feature type="transmembrane region" description="Helical" evidence="1">
    <location>
        <begin position="41"/>
        <end position="60"/>
    </location>
</feature>
<comment type="caution">
    <text evidence="2">The sequence shown here is derived from an EMBL/GenBank/DDBJ whole genome shotgun (WGS) entry which is preliminary data.</text>
</comment>
<keyword evidence="1" id="KW-0472">Membrane</keyword>
<dbReference type="Pfam" id="PF04789">
    <property type="entry name" value="DUF621"/>
    <property type="match status" value="1"/>
</dbReference>
<name>A0AAN8FXZ1_TRICO</name>
<organism evidence="2 3">
    <name type="scientific">Trichostrongylus colubriformis</name>
    <name type="common">Black scour worm</name>
    <dbReference type="NCBI Taxonomy" id="6319"/>
    <lineage>
        <taxon>Eukaryota</taxon>
        <taxon>Metazoa</taxon>
        <taxon>Ecdysozoa</taxon>
        <taxon>Nematoda</taxon>
        <taxon>Chromadorea</taxon>
        <taxon>Rhabditida</taxon>
        <taxon>Rhabditina</taxon>
        <taxon>Rhabditomorpha</taxon>
        <taxon>Strongyloidea</taxon>
        <taxon>Trichostrongylidae</taxon>
        <taxon>Trichostrongylus</taxon>
    </lineage>
</organism>
<dbReference type="EMBL" id="WIXE01000631">
    <property type="protein sequence ID" value="KAK5986430.1"/>
    <property type="molecule type" value="Genomic_DNA"/>
</dbReference>
<evidence type="ECO:0000256" key="1">
    <source>
        <dbReference type="SAM" id="Phobius"/>
    </source>
</evidence>
<evidence type="ECO:0008006" key="4">
    <source>
        <dbReference type="Google" id="ProtNLM"/>
    </source>
</evidence>
<feature type="transmembrane region" description="Helical" evidence="1">
    <location>
        <begin position="6"/>
        <end position="29"/>
    </location>
</feature>
<dbReference type="InterPro" id="IPR006874">
    <property type="entry name" value="DUF621"/>
</dbReference>
<sequence>MIIPGLLYAATNLWMSIPCTFDGCLYFSSDTLMIALATPNTLAHWGYLLSSLSFTIYRFGIFISKNFYYQTFIIKILFISPWVISLALTVGTTALGCYKRYNRYSLSYTYKCSDCSMA</sequence>
<keyword evidence="1" id="KW-1133">Transmembrane helix</keyword>